<dbReference type="GeneID" id="20082315"/>
<evidence type="ECO:0000256" key="1">
    <source>
        <dbReference type="ARBA" id="ARBA00022723"/>
    </source>
</evidence>
<accession>A0A024U8L7</accession>
<evidence type="ECO:0000256" key="3">
    <source>
        <dbReference type="ARBA" id="ARBA00022837"/>
    </source>
</evidence>
<dbReference type="SMART" id="SM00054">
    <property type="entry name" value="EFh"/>
    <property type="match status" value="2"/>
</dbReference>
<dbReference type="InterPro" id="IPR002048">
    <property type="entry name" value="EF_hand_dom"/>
</dbReference>
<dbReference type="Pfam" id="PF00036">
    <property type="entry name" value="EF-hand_1"/>
    <property type="match status" value="1"/>
</dbReference>
<evidence type="ECO:0000256" key="4">
    <source>
        <dbReference type="SAM" id="MobiDB-lite"/>
    </source>
</evidence>
<feature type="domain" description="EF-hand" evidence="5">
    <location>
        <begin position="101"/>
        <end position="136"/>
    </location>
</feature>
<dbReference type="RefSeq" id="XP_008868155.1">
    <property type="nucleotide sequence ID" value="XM_008869933.1"/>
</dbReference>
<keyword evidence="3" id="KW-0106">Calcium</keyword>
<feature type="compositionally biased region" description="Basic and acidic residues" evidence="4">
    <location>
        <begin position="271"/>
        <end position="280"/>
    </location>
</feature>
<feature type="domain" description="EF-hand" evidence="5">
    <location>
        <begin position="65"/>
        <end position="100"/>
    </location>
</feature>
<dbReference type="PROSITE" id="PS50222">
    <property type="entry name" value="EF_HAND_2"/>
    <property type="match status" value="2"/>
</dbReference>
<evidence type="ECO:0000256" key="2">
    <source>
        <dbReference type="ARBA" id="ARBA00022737"/>
    </source>
</evidence>
<gene>
    <name evidence="6" type="ORF">H310_05265</name>
</gene>
<feature type="region of interest" description="Disordered" evidence="4">
    <location>
        <begin position="266"/>
        <end position="308"/>
    </location>
</feature>
<dbReference type="InterPro" id="IPR011992">
    <property type="entry name" value="EF-hand-dom_pair"/>
</dbReference>
<dbReference type="PROSITE" id="PS00018">
    <property type="entry name" value="EF_HAND_1"/>
    <property type="match status" value="1"/>
</dbReference>
<dbReference type="STRING" id="157072.A0A024U8L7"/>
<dbReference type="OrthoDB" id="191686at2759"/>
<organism evidence="6">
    <name type="scientific">Aphanomyces invadans</name>
    <dbReference type="NCBI Taxonomy" id="157072"/>
    <lineage>
        <taxon>Eukaryota</taxon>
        <taxon>Sar</taxon>
        <taxon>Stramenopiles</taxon>
        <taxon>Oomycota</taxon>
        <taxon>Saprolegniomycetes</taxon>
        <taxon>Saprolegniales</taxon>
        <taxon>Verrucalvaceae</taxon>
        <taxon>Aphanomyces</taxon>
    </lineage>
</organism>
<keyword evidence="2" id="KW-0677">Repeat</keyword>
<dbReference type="InterPro" id="IPR018247">
    <property type="entry name" value="EF_Hand_1_Ca_BS"/>
</dbReference>
<dbReference type="AlphaFoldDB" id="A0A024U8L7"/>
<dbReference type="eggNOG" id="ENOG502S4MR">
    <property type="taxonomic scope" value="Eukaryota"/>
</dbReference>
<keyword evidence="1" id="KW-0479">Metal-binding</keyword>
<dbReference type="EMBL" id="KI913960">
    <property type="protein sequence ID" value="ETW02771.1"/>
    <property type="molecule type" value="Genomic_DNA"/>
</dbReference>
<reference evidence="6" key="1">
    <citation type="submission" date="2013-12" db="EMBL/GenBank/DDBJ databases">
        <title>The Genome Sequence of Aphanomyces invadans NJM9701.</title>
        <authorList>
            <consortium name="The Broad Institute Genomics Platform"/>
            <person name="Russ C."/>
            <person name="Tyler B."/>
            <person name="van West P."/>
            <person name="Dieguez-Uribeondo J."/>
            <person name="Young S.K."/>
            <person name="Zeng Q."/>
            <person name="Gargeya S."/>
            <person name="Fitzgerald M."/>
            <person name="Abouelleil A."/>
            <person name="Alvarado L."/>
            <person name="Chapman S.B."/>
            <person name="Gainer-Dewar J."/>
            <person name="Goldberg J."/>
            <person name="Griggs A."/>
            <person name="Gujja S."/>
            <person name="Hansen M."/>
            <person name="Howarth C."/>
            <person name="Imamovic A."/>
            <person name="Ireland A."/>
            <person name="Larimer J."/>
            <person name="McCowan C."/>
            <person name="Murphy C."/>
            <person name="Pearson M."/>
            <person name="Poon T.W."/>
            <person name="Priest M."/>
            <person name="Roberts A."/>
            <person name="Saif S."/>
            <person name="Shea T."/>
            <person name="Sykes S."/>
            <person name="Wortman J."/>
            <person name="Nusbaum C."/>
            <person name="Birren B."/>
        </authorList>
    </citation>
    <scope>NUCLEOTIDE SEQUENCE [LARGE SCALE GENOMIC DNA]</scope>
    <source>
        <strain evidence="6">NJM9701</strain>
    </source>
</reference>
<dbReference type="PANTHER" id="PTHR45942">
    <property type="entry name" value="PROTEIN PHOSPATASE 3 REGULATORY SUBUNIT B ALPHA ISOFORM TYPE 1"/>
    <property type="match status" value="1"/>
</dbReference>
<dbReference type="VEuPathDB" id="FungiDB:H310_05265"/>
<dbReference type="Gene3D" id="1.10.238.10">
    <property type="entry name" value="EF-hand"/>
    <property type="match status" value="1"/>
</dbReference>
<name>A0A024U8L7_9STRA</name>
<sequence>MGKRWSKVIHGTPEYPVGDDMQELFESLGFTVHDMNHIYHLFNAVNREKTGAINIFEFLDYFELTKTEFSKKTFKLMDKDGSGQVDFEEFVLSLWNFCSFTQESLVRYSFSLYDSDASGEIDLNEAEHFVQEMWGGKWHANKNAEHIMNKLSAIAASSDGCIPIEKFVLFAHDHPLMMFPAFQIQHDMVEKILGEKFWTKIADQRERNQRTDGKFKCIEDILQGFNANHAVLRQVKEVLSEKSTRSIQGPPRYSFAESFRTKVGAMSQRQKYGEANEPTDKTPNYPPVTVHVKKKPPKPSAATKQLKT</sequence>
<proteinExistence type="predicted"/>
<evidence type="ECO:0000313" key="6">
    <source>
        <dbReference type="EMBL" id="ETW02771.1"/>
    </source>
</evidence>
<dbReference type="SUPFAM" id="SSF47473">
    <property type="entry name" value="EF-hand"/>
    <property type="match status" value="1"/>
</dbReference>
<evidence type="ECO:0000259" key="5">
    <source>
        <dbReference type="PROSITE" id="PS50222"/>
    </source>
</evidence>
<dbReference type="GO" id="GO:0005509">
    <property type="term" value="F:calcium ion binding"/>
    <property type="evidence" value="ECO:0007669"/>
    <property type="project" value="InterPro"/>
</dbReference>
<protein>
    <recommendedName>
        <fullName evidence="5">EF-hand domain-containing protein</fullName>
    </recommendedName>
</protein>